<accession>A0AAD4SQZ3</accession>
<reference evidence="2" key="1">
    <citation type="submission" date="2022-04" db="EMBL/GenBank/DDBJ databases">
        <title>A functionally conserved STORR gene fusion in Papaver species that diverged 16.8 million years ago.</title>
        <authorList>
            <person name="Catania T."/>
        </authorList>
    </citation>
    <scope>NUCLEOTIDE SEQUENCE</scope>
    <source>
        <strain evidence="2">S-188037</strain>
    </source>
</reference>
<dbReference type="EMBL" id="JAJJMB010009125">
    <property type="protein sequence ID" value="KAI3916106.1"/>
    <property type="molecule type" value="Genomic_DNA"/>
</dbReference>
<dbReference type="InterPro" id="IPR013201">
    <property type="entry name" value="Prot_inhib_I29"/>
</dbReference>
<protein>
    <recommendedName>
        <fullName evidence="1">Cathepsin propeptide inhibitor domain-containing protein</fullName>
    </recommendedName>
</protein>
<organism evidence="2 3">
    <name type="scientific">Papaver atlanticum</name>
    <dbReference type="NCBI Taxonomy" id="357466"/>
    <lineage>
        <taxon>Eukaryota</taxon>
        <taxon>Viridiplantae</taxon>
        <taxon>Streptophyta</taxon>
        <taxon>Embryophyta</taxon>
        <taxon>Tracheophyta</taxon>
        <taxon>Spermatophyta</taxon>
        <taxon>Magnoliopsida</taxon>
        <taxon>Ranunculales</taxon>
        <taxon>Papaveraceae</taxon>
        <taxon>Papaveroideae</taxon>
        <taxon>Papaver</taxon>
    </lineage>
</organism>
<name>A0AAD4SQZ3_9MAGN</name>
<dbReference type="SUPFAM" id="SSF54001">
    <property type="entry name" value="Cysteine proteinases"/>
    <property type="match status" value="1"/>
</dbReference>
<gene>
    <name evidence="2" type="ORF">MKW98_004547</name>
</gene>
<evidence type="ECO:0000259" key="1">
    <source>
        <dbReference type="SMART" id="SM00848"/>
    </source>
</evidence>
<sequence>MFLCSEKRKLAEELRPDLKVTDDIVSSESKLHALYLKWLSYFDHHFDVEDEKAFKERFEIFKKTARHVNQWNKGGHLSTCGLNQFSDLTDEEYGYWSWKIYPKKANQVIAGFEVRTAAEISLESFLLRVEGDELARSISISSFGGSIRRESLSELFATTPPNSDGFQIPEEEVDEEELKCAAIERLPTYDRVRNSVLSHVMESGKIDRTEIDVTKLDFQDKKLLKDSIVKFVEELKSFSVDLEIESTGLELIVLKLKCDLRICRWRGMRLLQVEHFLLCSML</sequence>
<dbReference type="Proteomes" id="UP001202328">
    <property type="component" value="Unassembled WGS sequence"/>
</dbReference>
<evidence type="ECO:0000313" key="3">
    <source>
        <dbReference type="Proteomes" id="UP001202328"/>
    </source>
</evidence>
<feature type="domain" description="Cathepsin propeptide inhibitor" evidence="1">
    <location>
        <begin position="35"/>
        <end position="93"/>
    </location>
</feature>
<dbReference type="Gene3D" id="1.10.287.2250">
    <property type="match status" value="1"/>
</dbReference>
<proteinExistence type="predicted"/>
<dbReference type="Pfam" id="PF08246">
    <property type="entry name" value="Inhibitor_I29"/>
    <property type="match status" value="1"/>
</dbReference>
<dbReference type="SMART" id="SM00848">
    <property type="entry name" value="Inhibitor_I29"/>
    <property type="match status" value="1"/>
</dbReference>
<evidence type="ECO:0000313" key="2">
    <source>
        <dbReference type="EMBL" id="KAI3916106.1"/>
    </source>
</evidence>
<dbReference type="AlphaFoldDB" id="A0AAD4SQZ3"/>
<dbReference type="InterPro" id="IPR038765">
    <property type="entry name" value="Papain-like_cys_pep_sf"/>
</dbReference>
<comment type="caution">
    <text evidence="2">The sequence shown here is derived from an EMBL/GenBank/DDBJ whole genome shotgun (WGS) entry which is preliminary data.</text>
</comment>
<keyword evidence="3" id="KW-1185">Reference proteome</keyword>